<dbReference type="EMBL" id="JBHRTG010000019">
    <property type="protein sequence ID" value="MFC3166258.1"/>
    <property type="molecule type" value="Genomic_DNA"/>
</dbReference>
<keyword evidence="13" id="KW-1185">Reference proteome</keyword>
<dbReference type="EC" id="2.7.1.180" evidence="2"/>
<evidence type="ECO:0000256" key="9">
    <source>
        <dbReference type="ARBA" id="ARBA00031306"/>
    </source>
</evidence>
<evidence type="ECO:0000256" key="4">
    <source>
        <dbReference type="ARBA" id="ARBA00022630"/>
    </source>
</evidence>
<dbReference type="Gene3D" id="3.10.520.10">
    <property type="entry name" value="ApbE-like domains"/>
    <property type="match status" value="1"/>
</dbReference>
<evidence type="ECO:0000256" key="1">
    <source>
        <dbReference type="ARBA" id="ARBA00001946"/>
    </source>
</evidence>
<dbReference type="InterPro" id="IPR024932">
    <property type="entry name" value="ApbE"/>
</dbReference>
<comment type="catalytic activity">
    <reaction evidence="10">
        <text>L-threonyl-[protein] + FAD = FMN-L-threonyl-[protein] + AMP + H(+)</text>
        <dbReference type="Rhea" id="RHEA:36847"/>
        <dbReference type="Rhea" id="RHEA-COMP:11060"/>
        <dbReference type="Rhea" id="RHEA-COMP:11061"/>
        <dbReference type="ChEBI" id="CHEBI:15378"/>
        <dbReference type="ChEBI" id="CHEBI:30013"/>
        <dbReference type="ChEBI" id="CHEBI:57692"/>
        <dbReference type="ChEBI" id="CHEBI:74257"/>
        <dbReference type="ChEBI" id="CHEBI:456215"/>
        <dbReference type="EC" id="2.7.1.180"/>
    </reaction>
</comment>
<evidence type="ECO:0000256" key="6">
    <source>
        <dbReference type="ARBA" id="ARBA00022723"/>
    </source>
</evidence>
<keyword evidence="5 12" id="KW-0808">Transferase</keyword>
<proteinExistence type="predicted"/>
<evidence type="ECO:0000313" key="13">
    <source>
        <dbReference type="Proteomes" id="UP001595647"/>
    </source>
</evidence>
<feature type="chain" id="PRO_5046634102" description="FAD:protein FMN transferase" evidence="11">
    <location>
        <begin position="22"/>
        <end position="291"/>
    </location>
</feature>
<comment type="cofactor">
    <cofactor evidence="1">
        <name>Mg(2+)</name>
        <dbReference type="ChEBI" id="CHEBI:18420"/>
    </cofactor>
</comment>
<evidence type="ECO:0000256" key="3">
    <source>
        <dbReference type="ARBA" id="ARBA00016337"/>
    </source>
</evidence>
<keyword evidence="11" id="KW-0732">Signal</keyword>
<dbReference type="PANTHER" id="PTHR30040:SF2">
    <property type="entry name" value="FAD:PROTEIN FMN TRANSFERASE"/>
    <property type="match status" value="1"/>
</dbReference>
<evidence type="ECO:0000256" key="5">
    <source>
        <dbReference type="ARBA" id="ARBA00022679"/>
    </source>
</evidence>
<evidence type="ECO:0000256" key="8">
    <source>
        <dbReference type="ARBA" id="ARBA00022842"/>
    </source>
</evidence>
<keyword evidence="4" id="KW-0285">Flavoprotein</keyword>
<comment type="caution">
    <text evidence="12">The sequence shown here is derived from an EMBL/GenBank/DDBJ whole genome shotgun (WGS) entry which is preliminary data.</text>
</comment>
<accession>A0ABV7I6P8</accession>
<evidence type="ECO:0000256" key="7">
    <source>
        <dbReference type="ARBA" id="ARBA00022827"/>
    </source>
</evidence>
<keyword evidence="8" id="KW-0460">Magnesium</keyword>
<dbReference type="Pfam" id="PF02424">
    <property type="entry name" value="ApbE"/>
    <property type="match status" value="1"/>
</dbReference>
<evidence type="ECO:0000256" key="10">
    <source>
        <dbReference type="ARBA" id="ARBA00048540"/>
    </source>
</evidence>
<sequence length="291" mass="31121">MNRRRFLLIAAAMTVQNAARAEVTSWQAEMLGGLVRVDLRGPRGLSRYVAESIGTTIAEIEATASLFKPTSAISHLNTLGHLDNPPAALLELLHLAAYVHEATGGRFDPTVQPLWRALAEGRDTTQARAAIGWKQVRVGPSVRLGERQAVTFNGIAQGYAADRVRSLLRDAGYAQALVEMGEFAALGGPFNVSVEDPTWGRVAIRRLGGTAIATSSPSAMTLGNDFHILGPHGERPCWSTISVEAESAAIADGLSTAFCLMSADEIRATRDRIREVTRVTAVDATGDVSTF</sequence>
<name>A0ABV7I6P8_9HYPH</name>
<dbReference type="SUPFAM" id="SSF143631">
    <property type="entry name" value="ApbE-like"/>
    <property type="match status" value="1"/>
</dbReference>
<keyword evidence="7" id="KW-0274">FAD</keyword>
<evidence type="ECO:0000313" key="12">
    <source>
        <dbReference type="EMBL" id="MFC3166258.1"/>
    </source>
</evidence>
<feature type="signal peptide" evidence="11">
    <location>
        <begin position="1"/>
        <end position="21"/>
    </location>
</feature>
<dbReference type="InterPro" id="IPR003374">
    <property type="entry name" value="ApbE-like_sf"/>
</dbReference>
<evidence type="ECO:0000256" key="11">
    <source>
        <dbReference type="SAM" id="SignalP"/>
    </source>
</evidence>
<evidence type="ECO:0000256" key="2">
    <source>
        <dbReference type="ARBA" id="ARBA00011955"/>
    </source>
</evidence>
<reference evidence="13" key="1">
    <citation type="journal article" date="2019" name="Int. J. Syst. Evol. Microbiol.">
        <title>The Global Catalogue of Microorganisms (GCM) 10K type strain sequencing project: providing services to taxonomists for standard genome sequencing and annotation.</title>
        <authorList>
            <consortium name="The Broad Institute Genomics Platform"/>
            <consortium name="The Broad Institute Genome Sequencing Center for Infectious Disease"/>
            <person name="Wu L."/>
            <person name="Ma J."/>
        </authorList>
    </citation>
    <scope>NUCLEOTIDE SEQUENCE [LARGE SCALE GENOMIC DNA]</scope>
    <source>
        <strain evidence="13">KCTC 52231</strain>
    </source>
</reference>
<dbReference type="GO" id="GO:0016740">
    <property type="term" value="F:transferase activity"/>
    <property type="evidence" value="ECO:0007669"/>
    <property type="project" value="UniProtKB-KW"/>
</dbReference>
<keyword evidence="6" id="KW-0479">Metal-binding</keyword>
<gene>
    <name evidence="12" type="ORF">ACFOHV_23525</name>
</gene>
<dbReference type="PANTHER" id="PTHR30040">
    <property type="entry name" value="THIAMINE BIOSYNTHESIS LIPOPROTEIN APBE"/>
    <property type="match status" value="1"/>
</dbReference>
<protein>
    <recommendedName>
        <fullName evidence="3">FAD:protein FMN transferase</fullName>
        <ecNumber evidence="2">2.7.1.180</ecNumber>
    </recommendedName>
    <alternativeName>
        <fullName evidence="9">Flavin transferase</fullName>
    </alternativeName>
</protein>
<dbReference type="RefSeq" id="WP_182308946.1">
    <property type="nucleotide sequence ID" value="NZ_CP059897.1"/>
</dbReference>
<organism evidence="12 13">
    <name type="scientific">Ciceribacter thiooxidans</name>
    <dbReference type="NCBI Taxonomy" id="1969821"/>
    <lineage>
        <taxon>Bacteria</taxon>
        <taxon>Pseudomonadati</taxon>
        <taxon>Pseudomonadota</taxon>
        <taxon>Alphaproteobacteria</taxon>
        <taxon>Hyphomicrobiales</taxon>
        <taxon>Rhizobiaceae</taxon>
        <taxon>Ciceribacter</taxon>
    </lineage>
</organism>
<dbReference type="Proteomes" id="UP001595647">
    <property type="component" value="Unassembled WGS sequence"/>
</dbReference>